<dbReference type="PRINTS" id="PR00344">
    <property type="entry name" value="BCTRLSENSOR"/>
</dbReference>
<dbReference type="PANTHER" id="PTHR43065">
    <property type="entry name" value="SENSOR HISTIDINE KINASE"/>
    <property type="match status" value="1"/>
</dbReference>
<dbReference type="SUPFAM" id="SSF47384">
    <property type="entry name" value="Homodimeric domain of signal transducing histidine kinase"/>
    <property type="match status" value="1"/>
</dbReference>
<keyword evidence="3 4" id="KW-0597">Phosphoprotein</keyword>
<dbReference type="PROSITE" id="PS50109">
    <property type="entry name" value="HIS_KIN"/>
    <property type="match status" value="1"/>
</dbReference>
<dbReference type="Pfam" id="PF08448">
    <property type="entry name" value="PAS_4"/>
    <property type="match status" value="1"/>
</dbReference>
<dbReference type="Gene3D" id="3.30.565.10">
    <property type="entry name" value="Histidine kinase-like ATPase, C-terminal domain"/>
    <property type="match status" value="1"/>
</dbReference>
<dbReference type="InterPro" id="IPR035965">
    <property type="entry name" value="PAS-like_dom_sf"/>
</dbReference>
<dbReference type="EC" id="2.7.13.3" evidence="2"/>
<dbReference type="SMART" id="SM00448">
    <property type="entry name" value="REC"/>
    <property type="match status" value="1"/>
</dbReference>
<evidence type="ECO:0000259" key="9">
    <source>
        <dbReference type="PROSITE" id="PS50112"/>
    </source>
</evidence>
<evidence type="ECO:0000256" key="3">
    <source>
        <dbReference type="ARBA" id="ARBA00022553"/>
    </source>
</evidence>
<dbReference type="EMBL" id="JACZHT010000003">
    <property type="protein sequence ID" value="MBE1237045.1"/>
    <property type="molecule type" value="Genomic_DNA"/>
</dbReference>
<organism evidence="10 11">
    <name type="scientific">Phaeovibrio sulfidiphilus</name>
    <dbReference type="NCBI Taxonomy" id="1220600"/>
    <lineage>
        <taxon>Bacteria</taxon>
        <taxon>Pseudomonadati</taxon>
        <taxon>Pseudomonadota</taxon>
        <taxon>Alphaproteobacteria</taxon>
        <taxon>Rhodospirillales</taxon>
        <taxon>Rhodospirillaceae</taxon>
        <taxon>Phaeovibrio</taxon>
    </lineage>
</organism>
<dbReference type="SUPFAM" id="SSF55874">
    <property type="entry name" value="ATPase domain of HSP90 chaperone/DNA topoisomerase II/histidine kinase"/>
    <property type="match status" value="1"/>
</dbReference>
<feature type="compositionally biased region" description="Low complexity" evidence="5">
    <location>
        <begin position="748"/>
        <end position="767"/>
    </location>
</feature>
<evidence type="ECO:0000256" key="1">
    <source>
        <dbReference type="ARBA" id="ARBA00000085"/>
    </source>
</evidence>
<dbReference type="PROSITE" id="PS50112">
    <property type="entry name" value="PAS"/>
    <property type="match status" value="2"/>
</dbReference>
<dbReference type="FunFam" id="1.10.287.130:FF:000037">
    <property type="entry name" value="Hybrid sensor histidine kinase/response regulator"/>
    <property type="match status" value="1"/>
</dbReference>
<protein>
    <recommendedName>
        <fullName evidence="2">histidine kinase</fullName>
        <ecNumber evidence="2">2.7.13.3</ecNumber>
    </recommendedName>
</protein>
<evidence type="ECO:0000313" key="10">
    <source>
        <dbReference type="EMBL" id="MBE1237045.1"/>
    </source>
</evidence>
<keyword evidence="11" id="KW-1185">Reference proteome</keyword>
<dbReference type="Gene3D" id="1.10.287.130">
    <property type="match status" value="1"/>
</dbReference>
<accession>A0A8J6YLM8</accession>
<keyword evidence="6" id="KW-1133">Transmembrane helix</keyword>
<dbReference type="InterPro" id="IPR036097">
    <property type="entry name" value="HisK_dim/P_sf"/>
</dbReference>
<dbReference type="InterPro" id="IPR004358">
    <property type="entry name" value="Sig_transdc_His_kin-like_C"/>
</dbReference>
<sequence>MAQGTVALSRQFVLPFLSGLALLGTGGLGVLALLDGALVTGGLIVALSLVALGLAVALGVLYGRERARAGRGRDALVLLDGDDRARCVSDPRGRIVLANRAARDSFGDQDLLPWLERRLVVDLPEDREPLDRLKAALDRGLGLETELVLEEDGESRYVHISLEPSEAGDRRVWSVEDITSKRIIDDLLVREREELADFLFFLPVGLYSVDVDGRLCYVNQMLARWLGEEPGALVGLLLANLTDGPVPEPDGVWEGRLRFAPLNGPPFDGRVFQSTYDDAGRIRTRSVVLRPGAPEDLLIAEEPRNARERLWLFDEAPVGIALTDPEGAIVDCNASLLGLLGENRADVLDRPLASIAAPGDRGLLSTQAARVMAGDVARARCDVTLGHSGSERSAALLLSRMARQLSDPSDGLIVHLIDTTEQKNLEQQVAQAQKMQAMGQLAGGIAHDFNNLLTAMIGFSDLLLQRHGVGDPSFADLMQIRQNANRAANLVRQLLAFSRRQPLRPVLLNVTDALAELSHLLRRLLGERVSLRLQHSREPCYIRVDPGQFDQVIINLAVNARDAMPIGGGSVQIDTRVRKVARPVRLGGETMPPGEYVVIAVSDTGCGIPREGLGRIFEPFYTTKAEGTAGSGTGLGLSTVYGIVRQTEGYISVESTPGEGTTFTICLPRQEAAPRGIDARARTGVNRDGAPEPPLSGEPGPRSPARTAGARPRDLRQSLPEAGRMGQGRAGQGQMDPALVDPARADTARSAAAAPAGSGSSGAPARSDGPRAPEGGGSVDVPADLARKAVILFVEDEDAVRVFGSRALRNRGYEVHEARAGEGALETLAGGTQIDLLITDMVMPGMDGAELATRVCESHPDIPIILVSGYSEDVIRGDLMSRPNTHFLPKPFSLKALTAKVQEVLAGVPSGAEP</sequence>
<dbReference type="InterPro" id="IPR036890">
    <property type="entry name" value="HATPase_C_sf"/>
</dbReference>
<evidence type="ECO:0000256" key="4">
    <source>
        <dbReference type="PROSITE-ProRule" id="PRU00169"/>
    </source>
</evidence>
<dbReference type="InterPro" id="IPR000014">
    <property type="entry name" value="PAS"/>
</dbReference>
<reference evidence="10" key="1">
    <citation type="submission" date="2020-10" db="EMBL/GenBank/DDBJ databases">
        <title>Genome sequence of the unusual species of purple photosynthetic bacteria, Phaeovibrio sulfidiphilus DSM 23193, type strain.</title>
        <authorList>
            <person name="Kyndt J.A."/>
            <person name="Meyer T.E."/>
        </authorList>
    </citation>
    <scope>NUCLEOTIDE SEQUENCE</scope>
    <source>
        <strain evidence="10">DSM 23193</strain>
    </source>
</reference>
<dbReference type="InterPro" id="IPR011006">
    <property type="entry name" value="CheY-like_superfamily"/>
</dbReference>
<feature type="transmembrane region" description="Helical" evidence="6">
    <location>
        <begin position="40"/>
        <end position="63"/>
    </location>
</feature>
<dbReference type="InterPro" id="IPR013656">
    <property type="entry name" value="PAS_4"/>
</dbReference>
<dbReference type="NCBIfam" id="TIGR00229">
    <property type="entry name" value="sensory_box"/>
    <property type="match status" value="1"/>
</dbReference>
<dbReference type="InterPro" id="IPR003661">
    <property type="entry name" value="HisK_dim/P_dom"/>
</dbReference>
<dbReference type="InterPro" id="IPR005467">
    <property type="entry name" value="His_kinase_dom"/>
</dbReference>
<dbReference type="Gene3D" id="3.30.450.20">
    <property type="entry name" value="PAS domain"/>
    <property type="match status" value="2"/>
</dbReference>
<feature type="region of interest" description="Disordered" evidence="5">
    <location>
        <begin position="744"/>
        <end position="781"/>
    </location>
</feature>
<dbReference type="SMART" id="SM00388">
    <property type="entry name" value="HisKA"/>
    <property type="match status" value="1"/>
</dbReference>
<dbReference type="Gene3D" id="3.40.50.2300">
    <property type="match status" value="1"/>
</dbReference>
<comment type="caution">
    <text evidence="10">The sequence shown here is derived from an EMBL/GenBank/DDBJ whole genome shotgun (WGS) entry which is preliminary data.</text>
</comment>
<feature type="modified residue" description="4-aspartylphosphate" evidence="4">
    <location>
        <position position="840"/>
    </location>
</feature>
<proteinExistence type="predicted"/>
<gene>
    <name evidence="10" type="ORF">IHV25_05225</name>
</gene>
<dbReference type="PANTHER" id="PTHR43065:SF42">
    <property type="entry name" value="TWO-COMPONENT SENSOR PPRA"/>
    <property type="match status" value="1"/>
</dbReference>
<dbReference type="Pfam" id="PF00072">
    <property type="entry name" value="Response_reg"/>
    <property type="match status" value="1"/>
</dbReference>
<dbReference type="Pfam" id="PF00512">
    <property type="entry name" value="HisKA"/>
    <property type="match status" value="1"/>
</dbReference>
<comment type="catalytic activity">
    <reaction evidence="1">
        <text>ATP + protein L-histidine = ADP + protein N-phospho-L-histidine.</text>
        <dbReference type="EC" id="2.7.13.3"/>
    </reaction>
</comment>
<dbReference type="SMART" id="SM00387">
    <property type="entry name" value="HATPase_c"/>
    <property type="match status" value="1"/>
</dbReference>
<evidence type="ECO:0000259" key="7">
    <source>
        <dbReference type="PROSITE" id="PS50109"/>
    </source>
</evidence>
<dbReference type="SMART" id="SM00091">
    <property type="entry name" value="PAS"/>
    <property type="match status" value="3"/>
</dbReference>
<feature type="domain" description="Histidine kinase" evidence="7">
    <location>
        <begin position="444"/>
        <end position="671"/>
    </location>
</feature>
<dbReference type="Pfam" id="PF02518">
    <property type="entry name" value="HATPase_c"/>
    <property type="match status" value="1"/>
</dbReference>
<dbReference type="CDD" id="cd00082">
    <property type="entry name" value="HisKA"/>
    <property type="match status" value="1"/>
</dbReference>
<feature type="region of interest" description="Disordered" evidence="5">
    <location>
        <begin position="680"/>
        <end position="714"/>
    </location>
</feature>
<feature type="domain" description="Response regulatory" evidence="8">
    <location>
        <begin position="790"/>
        <end position="905"/>
    </location>
</feature>
<evidence type="ECO:0000313" key="11">
    <source>
        <dbReference type="Proteomes" id="UP000631034"/>
    </source>
</evidence>
<dbReference type="Proteomes" id="UP000631034">
    <property type="component" value="Unassembled WGS sequence"/>
</dbReference>
<evidence type="ECO:0000259" key="8">
    <source>
        <dbReference type="PROSITE" id="PS50110"/>
    </source>
</evidence>
<keyword evidence="6" id="KW-0472">Membrane</keyword>
<dbReference type="InterPro" id="IPR003594">
    <property type="entry name" value="HATPase_dom"/>
</dbReference>
<feature type="domain" description="PAS" evidence="9">
    <location>
        <begin position="312"/>
        <end position="375"/>
    </location>
</feature>
<name>A0A8J6YLM8_9PROT</name>
<dbReference type="PROSITE" id="PS50110">
    <property type="entry name" value="RESPONSE_REGULATORY"/>
    <property type="match status" value="1"/>
</dbReference>
<evidence type="ECO:0000256" key="6">
    <source>
        <dbReference type="SAM" id="Phobius"/>
    </source>
</evidence>
<evidence type="ECO:0000256" key="2">
    <source>
        <dbReference type="ARBA" id="ARBA00012438"/>
    </source>
</evidence>
<feature type="transmembrane region" description="Helical" evidence="6">
    <location>
        <begin position="12"/>
        <end position="34"/>
    </location>
</feature>
<dbReference type="SUPFAM" id="SSF52172">
    <property type="entry name" value="CheY-like"/>
    <property type="match status" value="1"/>
</dbReference>
<keyword evidence="6" id="KW-0812">Transmembrane</keyword>
<dbReference type="CDD" id="cd00130">
    <property type="entry name" value="PAS"/>
    <property type="match status" value="2"/>
</dbReference>
<dbReference type="AlphaFoldDB" id="A0A8J6YLM8"/>
<dbReference type="SUPFAM" id="SSF55785">
    <property type="entry name" value="PYP-like sensor domain (PAS domain)"/>
    <property type="match status" value="2"/>
</dbReference>
<dbReference type="InterPro" id="IPR001789">
    <property type="entry name" value="Sig_transdc_resp-reg_receiver"/>
</dbReference>
<dbReference type="Pfam" id="PF13426">
    <property type="entry name" value="PAS_9"/>
    <property type="match status" value="2"/>
</dbReference>
<feature type="domain" description="PAS" evidence="9">
    <location>
        <begin position="191"/>
        <end position="235"/>
    </location>
</feature>
<evidence type="ECO:0000256" key="5">
    <source>
        <dbReference type="SAM" id="MobiDB-lite"/>
    </source>
</evidence>
<dbReference type="GO" id="GO:0000155">
    <property type="term" value="F:phosphorelay sensor kinase activity"/>
    <property type="evidence" value="ECO:0007669"/>
    <property type="project" value="InterPro"/>
</dbReference>